<comment type="caution">
    <text evidence="2">The sequence shown here is derived from an EMBL/GenBank/DDBJ whole genome shotgun (WGS) entry which is preliminary data.</text>
</comment>
<feature type="compositionally biased region" description="Polar residues" evidence="1">
    <location>
        <begin position="41"/>
        <end position="53"/>
    </location>
</feature>
<proteinExistence type="predicted"/>
<dbReference type="Proteomes" id="UP001210528">
    <property type="component" value="Unassembled WGS sequence"/>
</dbReference>
<feature type="region of interest" description="Disordered" evidence="1">
    <location>
        <begin position="290"/>
        <end position="313"/>
    </location>
</feature>
<name>A0ABT4Z6A3_HALEZ</name>
<evidence type="ECO:0000313" key="2">
    <source>
        <dbReference type="EMBL" id="MDB2293691.1"/>
    </source>
</evidence>
<evidence type="ECO:0000256" key="1">
    <source>
        <dbReference type="SAM" id="MobiDB-lite"/>
    </source>
</evidence>
<keyword evidence="3" id="KW-1185">Reference proteome</keyword>
<dbReference type="RefSeq" id="WP_271970451.1">
    <property type="nucleotide sequence ID" value="NZ_JAQLUK010000027.1"/>
</dbReference>
<gene>
    <name evidence="2" type="ORF">PM085_15650</name>
</gene>
<feature type="region of interest" description="Disordered" evidence="1">
    <location>
        <begin position="1"/>
        <end position="66"/>
    </location>
</feature>
<sequence length="325" mass="34214">MSNDTTTDRAQRQQAVASGDAATAVDTLDAADPGAGLVPGSSRSRQVDTQQRIASEIGAEPDGVATTARRGGMEAFLRSSGARQFAASLRNQFASEADFVETGDVAASVDRRDISGRAQVARERRDDVAARAREQTASDTRFVEADDLDVDVSGRGVTDLGIPEGRRDNVAQRARRGLASEDKYADPEDFQATVTATGIQSAGLTDAGAERRASEQFAAETPLNSVTPADVTETDSGFALDSEAQRRSAARQFESDIGIFESGELGAGDVRETDSGFGLAEDPARELAASELSEQTGETVAPSDIELNPQDGGGFEAVFEREVSN</sequence>
<protein>
    <submittedName>
        <fullName evidence="2">Uncharacterized protein</fullName>
    </submittedName>
</protein>
<organism evidence="2 3">
    <name type="scientific">Halorubrum ezzemoulense</name>
    <name type="common">Halorubrum chaoviator</name>
    <dbReference type="NCBI Taxonomy" id="337243"/>
    <lineage>
        <taxon>Archaea</taxon>
        <taxon>Methanobacteriati</taxon>
        <taxon>Methanobacteriota</taxon>
        <taxon>Stenosarchaea group</taxon>
        <taxon>Halobacteria</taxon>
        <taxon>Halobacteriales</taxon>
        <taxon>Haloferacaceae</taxon>
        <taxon>Halorubrum</taxon>
    </lineage>
</organism>
<feature type="region of interest" description="Disordered" evidence="1">
    <location>
        <begin position="153"/>
        <end position="186"/>
    </location>
</feature>
<reference evidence="2 3" key="1">
    <citation type="submission" date="2023-01" db="EMBL/GenBank/DDBJ databases">
        <title>Halorubrum ezzemoulense from Santa Pola, Spain.</title>
        <authorList>
            <person name="Feng Y."/>
            <person name="Louyakis A.S."/>
            <person name="Gogarten J.P."/>
        </authorList>
    </citation>
    <scope>NUCLEOTIDE SEQUENCE [LARGE SCALE GENOMIC DNA]</scope>
    <source>
        <strain evidence="2 3">AMM015</strain>
    </source>
</reference>
<feature type="region of interest" description="Disordered" evidence="1">
    <location>
        <begin position="205"/>
        <end position="242"/>
    </location>
</feature>
<accession>A0ABT4Z6A3</accession>
<feature type="compositionally biased region" description="Low complexity" evidence="1">
    <location>
        <begin position="20"/>
        <end position="32"/>
    </location>
</feature>
<dbReference type="EMBL" id="JAQLUK010000027">
    <property type="protein sequence ID" value="MDB2293691.1"/>
    <property type="molecule type" value="Genomic_DNA"/>
</dbReference>
<evidence type="ECO:0000313" key="3">
    <source>
        <dbReference type="Proteomes" id="UP001210528"/>
    </source>
</evidence>
<feature type="compositionally biased region" description="Basic and acidic residues" evidence="1">
    <location>
        <begin position="1"/>
        <end position="11"/>
    </location>
</feature>